<dbReference type="EMBL" id="JAHRHJ020000003">
    <property type="protein sequence ID" value="KAH9323144.1"/>
    <property type="molecule type" value="Genomic_DNA"/>
</dbReference>
<feature type="non-terminal residue" evidence="2">
    <location>
        <position position="1"/>
    </location>
</feature>
<feature type="region of interest" description="Disordered" evidence="1">
    <location>
        <begin position="25"/>
        <end position="71"/>
    </location>
</feature>
<sequence>VLISNMKKKRSLKRVHPSCAKIRGVLIPPSEQEEDGNANNGPELQPAPVQVTGGTSTKKIKIRGDWDETSMNNAIKEVEEYGSSTHGAAK</sequence>
<protein>
    <submittedName>
        <fullName evidence="2">Uncharacterized protein</fullName>
    </submittedName>
</protein>
<evidence type="ECO:0000256" key="1">
    <source>
        <dbReference type="SAM" id="MobiDB-lite"/>
    </source>
</evidence>
<reference evidence="2 3" key="1">
    <citation type="journal article" date="2021" name="Nat. Plants">
        <title>The Taxus genome provides insights into paclitaxel biosynthesis.</title>
        <authorList>
            <person name="Xiong X."/>
            <person name="Gou J."/>
            <person name="Liao Q."/>
            <person name="Li Y."/>
            <person name="Zhou Q."/>
            <person name="Bi G."/>
            <person name="Li C."/>
            <person name="Du R."/>
            <person name="Wang X."/>
            <person name="Sun T."/>
            <person name="Guo L."/>
            <person name="Liang H."/>
            <person name="Lu P."/>
            <person name="Wu Y."/>
            <person name="Zhang Z."/>
            <person name="Ro D.K."/>
            <person name="Shang Y."/>
            <person name="Huang S."/>
            <person name="Yan J."/>
        </authorList>
    </citation>
    <scope>NUCLEOTIDE SEQUENCE [LARGE SCALE GENOMIC DNA]</scope>
    <source>
        <strain evidence="2">Ta-2019</strain>
    </source>
</reference>
<accession>A0AA38GK93</accession>
<dbReference type="AlphaFoldDB" id="A0AA38GK93"/>
<gene>
    <name evidence="2" type="ORF">KI387_017783</name>
</gene>
<evidence type="ECO:0000313" key="3">
    <source>
        <dbReference type="Proteomes" id="UP000824469"/>
    </source>
</evidence>
<dbReference type="Proteomes" id="UP000824469">
    <property type="component" value="Unassembled WGS sequence"/>
</dbReference>
<feature type="non-terminal residue" evidence="2">
    <location>
        <position position="90"/>
    </location>
</feature>
<name>A0AA38GK93_TAXCH</name>
<evidence type="ECO:0000313" key="2">
    <source>
        <dbReference type="EMBL" id="KAH9323144.1"/>
    </source>
</evidence>
<keyword evidence="3" id="KW-1185">Reference proteome</keyword>
<comment type="caution">
    <text evidence="2">The sequence shown here is derived from an EMBL/GenBank/DDBJ whole genome shotgun (WGS) entry which is preliminary data.</text>
</comment>
<organism evidence="2 3">
    <name type="scientific">Taxus chinensis</name>
    <name type="common">Chinese yew</name>
    <name type="synonym">Taxus wallichiana var. chinensis</name>
    <dbReference type="NCBI Taxonomy" id="29808"/>
    <lineage>
        <taxon>Eukaryota</taxon>
        <taxon>Viridiplantae</taxon>
        <taxon>Streptophyta</taxon>
        <taxon>Embryophyta</taxon>
        <taxon>Tracheophyta</taxon>
        <taxon>Spermatophyta</taxon>
        <taxon>Pinopsida</taxon>
        <taxon>Pinidae</taxon>
        <taxon>Conifers II</taxon>
        <taxon>Cupressales</taxon>
        <taxon>Taxaceae</taxon>
        <taxon>Taxus</taxon>
    </lineage>
</organism>
<proteinExistence type="predicted"/>